<dbReference type="AlphaFoldDB" id="E9GLY2"/>
<evidence type="ECO:0000259" key="1">
    <source>
        <dbReference type="Pfam" id="PF07744"/>
    </source>
</evidence>
<dbReference type="eggNOG" id="KOG1634">
    <property type="taxonomic scope" value="Eukaryota"/>
</dbReference>
<dbReference type="EMBL" id="GL732551">
    <property type="protein sequence ID" value="EFX79609.1"/>
    <property type="molecule type" value="Genomic_DNA"/>
</dbReference>
<dbReference type="PANTHER" id="PTHR33099:SF7">
    <property type="entry name" value="MYND-TYPE DOMAIN-CONTAINING PROTEIN"/>
    <property type="match status" value="1"/>
</dbReference>
<evidence type="ECO:0000313" key="2">
    <source>
        <dbReference type="EMBL" id="EFX79609.1"/>
    </source>
</evidence>
<gene>
    <name evidence="2" type="ORF">DAPPUDRAFT_319499</name>
</gene>
<keyword evidence="3" id="KW-1185">Reference proteome</keyword>
<dbReference type="STRING" id="6669.E9GLY2"/>
<dbReference type="Proteomes" id="UP000000305">
    <property type="component" value="Unassembled WGS sequence"/>
</dbReference>
<protein>
    <recommendedName>
        <fullName evidence="1">Spen paralogue and orthologue SPOC C-terminal domain-containing protein</fullName>
    </recommendedName>
</protein>
<dbReference type="Pfam" id="PF07744">
    <property type="entry name" value="SPOC"/>
    <property type="match status" value="1"/>
</dbReference>
<accession>E9GLY2</accession>
<evidence type="ECO:0000313" key="3">
    <source>
        <dbReference type="Proteomes" id="UP000000305"/>
    </source>
</evidence>
<reference evidence="2 3" key="1">
    <citation type="journal article" date="2011" name="Science">
        <title>The ecoresponsive genome of Daphnia pulex.</title>
        <authorList>
            <person name="Colbourne J.K."/>
            <person name="Pfrender M.E."/>
            <person name="Gilbert D."/>
            <person name="Thomas W.K."/>
            <person name="Tucker A."/>
            <person name="Oakley T.H."/>
            <person name="Tokishita S."/>
            <person name="Aerts A."/>
            <person name="Arnold G.J."/>
            <person name="Basu M.K."/>
            <person name="Bauer D.J."/>
            <person name="Caceres C.E."/>
            <person name="Carmel L."/>
            <person name="Casola C."/>
            <person name="Choi J.H."/>
            <person name="Detter J.C."/>
            <person name="Dong Q."/>
            <person name="Dusheyko S."/>
            <person name="Eads B.D."/>
            <person name="Frohlich T."/>
            <person name="Geiler-Samerotte K.A."/>
            <person name="Gerlach D."/>
            <person name="Hatcher P."/>
            <person name="Jogdeo S."/>
            <person name="Krijgsveld J."/>
            <person name="Kriventseva E.V."/>
            <person name="Kultz D."/>
            <person name="Laforsch C."/>
            <person name="Lindquist E."/>
            <person name="Lopez J."/>
            <person name="Manak J.R."/>
            <person name="Muller J."/>
            <person name="Pangilinan J."/>
            <person name="Patwardhan R.P."/>
            <person name="Pitluck S."/>
            <person name="Pritham E.J."/>
            <person name="Rechtsteiner A."/>
            <person name="Rho M."/>
            <person name="Rogozin I.B."/>
            <person name="Sakarya O."/>
            <person name="Salamov A."/>
            <person name="Schaack S."/>
            <person name="Shapiro H."/>
            <person name="Shiga Y."/>
            <person name="Skalitzky C."/>
            <person name="Smith Z."/>
            <person name="Souvorov A."/>
            <person name="Sung W."/>
            <person name="Tang Z."/>
            <person name="Tsuchiya D."/>
            <person name="Tu H."/>
            <person name="Vos H."/>
            <person name="Wang M."/>
            <person name="Wolf Y.I."/>
            <person name="Yamagata H."/>
            <person name="Yamada T."/>
            <person name="Ye Y."/>
            <person name="Shaw J.R."/>
            <person name="Andrews J."/>
            <person name="Crease T.J."/>
            <person name="Tang H."/>
            <person name="Lucas S.M."/>
            <person name="Robertson H.M."/>
            <person name="Bork P."/>
            <person name="Koonin E.V."/>
            <person name="Zdobnov E.M."/>
            <person name="Grigoriev I.V."/>
            <person name="Lynch M."/>
            <person name="Boore J.L."/>
        </authorList>
    </citation>
    <scope>NUCLEOTIDE SEQUENCE [LARGE SCALE GENOMIC DNA]</scope>
</reference>
<sequence>MAASNEKCCFVDKKLLTKAVNFENQAIKELDKNVKITVSCKNIWRLKEVANKIISWKYSTIRSLCLRAIAGTLFLTDCFIYEYLEAERGCKKNHQLAVQGATYMLILLKEPDWEISASDICHPTFEGLSLSSLISCFLRLPIKLMNVRSLLQKRVLHKDGGQSCKIITNPCCYGVDGNFGTAVLQVPVEGGHQVANWLASSTPLVGLSSSAISSGEDWESVWKGYVTYKDLQFRVAMEVFDVNKLTDFMKSVMPLSLEVVGNIDKSEIVWNYLKKVKETIDAEVIFLQCTPTSYAVWNLYLAFCKACQDMGIAFLGGVSSPIKNLYLFPILKGRPIPKELVSLSSGINLLENRASSLLLGILVMCKGQHKLYENSRPQNVIPMDKKTGPSSSNQPLDRAVVNIRQQVKQK</sequence>
<dbReference type="OrthoDB" id="10439987at2759"/>
<dbReference type="InParanoid" id="E9GLY2"/>
<dbReference type="HOGENOM" id="CLU_671328_0_0_1"/>
<proteinExistence type="predicted"/>
<name>E9GLY2_DAPPU</name>
<dbReference type="PANTHER" id="PTHR33099">
    <property type="entry name" value="FE2OG DIOXYGENASE DOMAIN-CONTAINING PROTEIN"/>
    <property type="match status" value="1"/>
</dbReference>
<organism evidence="2 3">
    <name type="scientific">Daphnia pulex</name>
    <name type="common">Water flea</name>
    <dbReference type="NCBI Taxonomy" id="6669"/>
    <lineage>
        <taxon>Eukaryota</taxon>
        <taxon>Metazoa</taxon>
        <taxon>Ecdysozoa</taxon>
        <taxon>Arthropoda</taxon>
        <taxon>Crustacea</taxon>
        <taxon>Branchiopoda</taxon>
        <taxon>Diplostraca</taxon>
        <taxon>Cladocera</taxon>
        <taxon>Anomopoda</taxon>
        <taxon>Daphniidae</taxon>
        <taxon>Daphnia</taxon>
    </lineage>
</organism>
<dbReference type="InterPro" id="IPR012921">
    <property type="entry name" value="SPOC_C"/>
</dbReference>
<dbReference type="KEGG" id="dpx:DAPPUDRAFT_319499"/>
<feature type="domain" description="Spen paralogue and orthologue SPOC C-terminal" evidence="1">
    <location>
        <begin position="217"/>
        <end position="363"/>
    </location>
</feature>